<reference evidence="6 7" key="1">
    <citation type="submission" date="2020-07" db="EMBL/GenBank/DDBJ databases">
        <title>Bacterium isolated from marien macroalgae.</title>
        <authorList>
            <person name="Zhu K."/>
            <person name="Lu D."/>
            <person name="Du Z."/>
        </authorList>
    </citation>
    <scope>NUCLEOTIDE SEQUENCE [LARGE SCALE GENOMIC DNA]</scope>
    <source>
        <strain evidence="6 7">3-1745</strain>
    </source>
</reference>
<gene>
    <name evidence="6" type="ORF">H1S06_10240</name>
</gene>
<evidence type="ECO:0000256" key="2">
    <source>
        <dbReference type="ARBA" id="ARBA00022692"/>
    </source>
</evidence>
<dbReference type="Proteomes" id="UP000538931">
    <property type="component" value="Unassembled WGS sequence"/>
</dbReference>
<dbReference type="InterPro" id="IPR006260">
    <property type="entry name" value="TonB/TolA_C"/>
</dbReference>
<keyword evidence="5" id="KW-0732">Signal</keyword>
<evidence type="ECO:0000256" key="3">
    <source>
        <dbReference type="ARBA" id="ARBA00022989"/>
    </source>
</evidence>
<keyword evidence="2" id="KW-0812">Transmembrane</keyword>
<keyword evidence="3" id="KW-1133">Transmembrane helix</keyword>
<dbReference type="Pfam" id="PF13103">
    <property type="entry name" value="TonB_2"/>
    <property type="match status" value="1"/>
</dbReference>
<protein>
    <submittedName>
        <fullName evidence="6">TonB C-terminal domain-containing protein</fullName>
    </submittedName>
</protein>
<keyword evidence="4" id="KW-0472">Membrane</keyword>
<dbReference type="Gene3D" id="3.30.1150.10">
    <property type="match status" value="1"/>
</dbReference>
<keyword evidence="7" id="KW-1185">Reference proteome</keyword>
<name>A0A7W2AC42_9GAMM</name>
<accession>A0A7W2AC42</accession>
<proteinExistence type="predicted"/>
<evidence type="ECO:0000256" key="5">
    <source>
        <dbReference type="SAM" id="SignalP"/>
    </source>
</evidence>
<dbReference type="RefSeq" id="WP_181739828.1">
    <property type="nucleotide sequence ID" value="NZ_JACEMT010000049.1"/>
</dbReference>
<feature type="signal peptide" evidence="5">
    <location>
        <begin position="1"/>
        <end position="20"/>
    </location>
</feature>
<sequence length="137" mass="15314">MQIRTLLAILAITTATSLYAGTQQINTANTHNAENTRQHEKFRSAVLHIHASIGQQWRIPRMINGKTSATLQLQLNRDGSLHTAAISKSSGNPAFDDSILKATRHATPFDIVKNMDDTTFKQHMKMIKIQFHTGHVK</sequence>
<dbReference type="NCBIfam" id="TIGR01352">
    <property type="entry name" value="tonB_Cterm"/>
    <property type="match status" value="1"/>
</dbReference>
<dbReference type="GO" id="GO:0016020">
    <property type="term" value="C:membrane"/>
    <property type="evidence" value="ECO:0007669"/>
    <property type="project" value="UniProtKB-SubCell"/>
</dbReference>
<dbReference type="SUPFAM" id="SSF74653">
    <property type="entry name" value="TolA/TonB C-terminal domain"/>
    <property type="match status" value="1"/>
</dbReference>
<dbReference type="EMBL" id="JACEMT010000049">
    <property type="protein sequence ID" value="MBA4502740.1"/>
    <property type="molecule type" value="Genomic_DNA"/>
</dbReference>
<comment type="caution">
    <text evidence="6">The sequence shown here is derived from an EMBL/GenBank/DDBJ whole genome shotgun (WGS) entry which is preliminary data.</text>
</comment>
<evidence type="ECO:0000313" key="6">
    <source>
        <dbReference type="EMBL" id="MBA4502740.1"/>
    </source>
</evidence>
<comment type="subcellular location">
    <subcellularLocation>
        <location evidence="1">Membrane</location>
        <topology evidence="1">Single-pass membrane protein</topology>
    </subcellularLocation>
</comment>
<organism evidence="6 7">
    <name type="scientific">Marinobacterium marinum</name>
    <dbReference type="NCBI Taxonomy" id="2756129"/>
    <lineage>
        <taxon>Bacteria</taxon>
        <taxon>Pseudomonadati</taxon>
        <taxon>Pseudomonadota</taxon>
        <taxon>Gammaproteobacteria</taxon>
        <taxon>Oceanospirillales</taxon>
        <taxon>Oceanospirillaceae</taxon>
        <taxon>Marinobacterium</taxon>
    </lineage>
</organism>
<dbReference type="AlphaFoldDB" id="A0A7W2AC42"/>
<feature type="chain" id="PRO_5030583980" evidence="5">
    <location>
        <begin position="21"/>
        <end position="137"/>
    </location>
</feature>
<evidence type="ECO:0000313" key="7">
    <source>
        <dbReference type="Proteomes" id="UP000538931"/>
    </source>
</evidence>
<evidence type="ECO:0000256" key="4">
    <source>
        <dbReference type="ARBA" id="ARBA00023136"/>
    </source>
</evidence>
<evidence type="ECO:0000256" key="1">
    <source>
        <dbReference type="ARBA" id="ARBA00004167"/>
    </source>
</evidence>